<evidence type="ECO:0000256" key="3">
    <source>
        <dbReference type="ARBA" id="ARBA00023157"/>
    </source>
</evidence>
<dbReference type="Proteomes" id="UP001500736">
    <property type="component" value="Unassembled WGS sequence"/>
</dbReference>
<dbReference type="CDD" id="cd02966">
    <property type="entry name" value="TlpA_like_family"/>
    <property type="match status" value="1"/>
</dbReference>
<keyword evidence="3" id="KW-1015">Disulfide bond</keyword>
<evidence type="ECO:0000259" key="5">
    <source>
        <dbReference type="PROSITE" id="PS51352"/>
    </source>
</evidence>
<evidence type="ECO:0000256" key="1">
    <source>
        <dbReference type="ARBA" id="ARBA00004196"/>
    </source>
</evidence>
<dbReference type="InterPro" id="IPR036249">
    <property type="entry name" value="Thioredoxin-like_sf"/>
</dbReference>
<dbReference type="PANTHER" id="PTHR42852:SF6">
    <property type="entry name" value="THIOL:DISULFIDE INTERCHANGE PROTEIN DSBE"/>
    <property type="match status" value="1"/>
</dbReference>
<organism evidence="6 7">
    <name type="scientific">Gaetbulibacter jejuensis</name>
    <dbReference type="NCBI Taxonomy" id="584607"/>
    <lineage>
        <taxon>Bacteria</taxon>
        <taxon>Pseudomonadati</taxon>
        <taxon>Bacteroidota</taxon>
        <taxon>Flavobacteriia</taxon>
        <taxon>Flavobacteriales</taxon>
        <taxon>Flavobacteriaceae</taxon>
        <taxon>Gaetbulibacter</taxon>
    </lineage>
</organism>
<name>A0ABN1JCN5_9FLAO</name>
<dbReference type="InterPro" id="IPR017937">
    <property type="entry name" value="Thioredoxin_CS"/>
</dbReference>
<evidence type="ECO:0000256" key="4">
    <source>
        <dbReference type="ARBA" id="ARBA00023284"/>
    </source>
</evidence>
<dbReference type="InterPro" id="IPR013766">
    <property type="entry name" value="Thioredoxin_domain"/>
</dbReference>
<dbReference type="InterPro" id="IPR013740">
    <property type="entry name" value="Redoxin"/>
</dbReference>
<evidence type="ECO:0000313" key="7">
    <source>
        <dbReference type="Proteomes" id="UP001500736"/>
    </source>
</evidence>
<dbReference type="Gene3D" id="3.40.30.10">
    <property type="entry name" value="Glutaredoxin"/>
    <property type="match status" value="1"/>
</dbReference>
<comment type="caution">
    <text evidence="6">The sequence shown here is derived from an EMBL/GenBank/DDBJ whole genome shotgun (WGS) entry which is preliminary data.</text>
</comment>
<feature type="domain" description="Thioredoxin" evidence="5">
    <location>
        <begin position="301"/>
        <end position="436"/>
    </location>
</feature>
<evidence type="ECO:0000256" key="2">
    <source>
        <dbReference type="ARBA" id="ARBA00022748"/>
    </source>
</evidence>
<proteinExistence type="predicted"/>
<keyword evidence="4" id="KW-0676">Redox-active center</keyword>
<dbReference type="PROSITE" id="PS51352">
    <property type="entry name" value="THIOREDOXIN_2"/>
    <property type="match status" value="1"/>
</dbReference>
<dbReference type="EMBL" id="BAAAGF010000001">
    <property type="protein sequence ID" value="GAA0736094.1"/>
    <property type="molecule type" value="Genomic_DNA"/>
</dbReference>
<dbReference type="Pfam" id="PF08534">
    <property type="entry name" value="Redoxin"/>
    <property type="match status" value="1"/>
</dbReference>
<dbReference type="PROSITE" id="PS00194">
    <property type="entry name" value="THIOREDOXIN_1"/>
    <property type="match status" value="1"/>
</dbReference>
<keyword evidence="7" id="KW-1185">Reference proteome</keyword>
<comment type="subcellular location">
    <subcellularLocation>
        <location evidence="1">Cell envelope</location>
    </subcellularLocation>
</comment>
<gene>
    <name evidence="6" type="ORF">GCM10009431_01620</name>
</gene>
<sequence length="436" mass="49272">MKKLFILAVLCPFLMVSQHKIEGNFQPVTDYTYAFLYHSTPTGSNYIDRAELDEKGDFSISFDSTTGPGIYKIVYALPPEENNFDFIYNGKEDISFTYSDDKGLEFTASNENKLWSSYTKSMELVNMTISNFYTQESTDKKAFKDIFKTLKDTQTAFEDASKGTMANVFIVANRPYVPTEYEDISTYSANLKASYLKHVDFKSVLLQSSDFLTDRVLAYVFGMSASTSNETHLKDIDTLMSYMNGVDATVKVSLLELIWHRFSTLQNDDVANAITDKYLFDLAKATHNDQLAEYISVYKNNSIGKKAHNFDIAISKNGTTTTTSLHDLNNAEHYIVVFWSSTCGHCLEELPKLKQLMASKPDYKVIAVGLEDENTNWQKQIANYPDFIHVLGLGKWDNPISNAYGVGSTPSYFVLDKNKTITAKPYDVEALITLLK</sequence>
<accession>A0ABN1JCN5</accession>
<evidence type="ECO:0000313" key="6">
    <source>
        <dbReference type="EMBL" id="GAA0736094.1"/>
    </source>
</evidence>
<keyword evidence="2" id="KW-0201">Cytochrome c-type biogenesis</keyword>
<protein>
    <recommendedName>
        <fullName evidence="5">Thioredoxin domain-containing protein</fullName>
    </recommendedName>
</protein>
<dbReference type="PANTHER" id="PTHR42852">
    <property type="entry name" value="THIOL:DISULFIDE INTERCHANGE PROTEIN DSBE"/>
    <property type="match status" value="1"/>
</dbReference>
<dbReference type="SUPFAM" id="SSF52833">
    <property type="entry name" value="Thioredoxin-like"/>
    <property type="match status" value="1"/>
</dbReference>
<reference evidence="7" key="1">
    <citation type="journal article" date="2019" name="Int. J. Syst. Evol. Microbiol.">
        <title>The Global Catalogue of Microorganisms (GCM) 10K type strain sequencing project: providing services to taxonomists for standard genome sequencing and annotation.</title>
        <authorList>
            <consortium name="The Broad Institute Genomics Platform"/>
            <consortium name="The Broad Institute Genome Sequencing Center for Infectious Disease"/>
            <person name="Wu L."/>
            <person name="Ma J."/>
        </authorList>
    </citation>
    <scope>NUCLEOTIDE SEQUENCE [LARGE SCALE GENOMIC DNA]</scope>
    <source>
        <strain evidence="7">JCM 15976</strain>
    </source>
</reference>
<dbReference type="RefSeq" id="WP_343795121.1">
    <property type="nucleotide sequence ID" value="NZ_BAAAGF010000001.1"/>
</dbReference>
<dbReference type="InterPro" id="IPR050553">
    <property type="entry name" value="Thioredoxin_ResA/DsbE_sf"/>
</dbReference>